<feature type="compositionally biased region" description="Low complexity" evidence="3">
    <location>
        <begin position="341"/>
        <end position="360"/>
    </location>
</feature>
<dbReference type="PANTHER" id="PTHR15818:SF2">
    <property type="entry name" value="G-PATCH DOMAIN AND KOW MOTIFS-CONTAINING PROTEIN"/>
    <property type="match status" value="1"/>
</dbReference>
<evidence type="ECO:0000313" key="5">
    <source>
        <dbReference type="EMBL" id="WZN64822.1"/>
    </source>
</evidence>
<dbReference type="InterPro" id="IPR000467">
    <property type="entry name" value="G_patch_dom"/>
</dbReference>
<dbReference type="SMART" id="SM00443">
    <property type="entry name" value="G_patch"/>
    <property type="match status" value="1"/>
</dbReference>
<organism evidence="5 6">
    <name type="scientific">Chloropicon roscoffensis</name>
    <dbReference type="NCBI Taxonomy" id="1461544"/>
    <lineage>
        <taxon>Eukaryota</taxon>
        <taxon>Viridiplantae</taxon>
        <taxon>Chlorophyta</taxon>
        <taxon>Chloropicophyceae</taxon>
        <taxon>Chloropicales</taxon>
        <taxon>Chloropicaceae</taxon>
        <taxon>Chloropicon</taxon>
    </lineage>
</organism>
<accession>A0AAX4PEL0</accession>
<comment type="subcellular location">
    <subcellularLocation>
        <location evidence="1">Nucleus</location>
    </subcellularLocation>
</comment>
<dbReference type="GO" id="GO:0000398">
    <property type="term" value="P:mRNA splicing, via spliceosome"/>
    <property type="evidence" value="ECO:0007669"/>
    <property type="project" value="InterPro"/>
</dbReference>
<evidence type="ECO:0000259" key="4">
    <source>
        <dbReference type="PROSITE" id="PS50174"/>
    </source>
</evidence>
<feature type="region of interest" description="Disordered" evidence="3">
    <location>
        <begin position="1"/>
        <end position="96"/>
    </location>
</feature>
<evidence type="ECO:0000256" key="1">
    <source>
        <dbReference type="ARBA" id="ARBA00004123"/>
    </source>
</evidence>
<feature type="region of interest" description="Disordered" evidence="3">
    <location>
        <begin position="338"/>
        <end position="368"/>
    </location>
</feature>
<keyword evidence="2" id="KW-0539">Nucleus</keyword>
<dbReference type="PROSITE" id="PS50174">
    <property type="entry name" value="G_PATCH"/>
    <property type="match status" value="1"/>
</dbReference>
<reference evidence="5 6" key="1">
    <citation type="submission" date="2024-03" db="EMBL/GenBank/DDBJ databases">
        <title>Complete genome sequence of the green alga Chloropicon roscoffensis RCC1871.</title>
        <authorList>
            <person name="Lemieux C."/>
            <person name="Pombert J.-F."/>
            <person name="Otis C."/>
            <person name="Turmel M."/>
        </authorList>
    </citation>
    <scope>NUCLEOTIDE SEQUENCE [LARGE SCALE GENOMIC DNA]</scope>
    <source>
        <strain evidence="5 6">RCC1871</strain>
    </source>
</reference>
<proteinExistence type="predicted"/>
<dbReference type="InterPro" id="IPR045166">
    <property type="entry name" value="Spp2-like"/>
</dbReference>
<dbReference type="GO" id="GO:0003676">
    <property type="term" value="F:nucleic acid binding"/>
    <property type="evidence" value="ECO:0007669"/>
    <property type="project" value="InterPro"/>
</dbReference>
<protein>
    <submittedName>
        <fullName evidence="5">G-patch domain and KOW motifs-containing protein</fullName>
    </submittedName>
</protein>
<sequence length="491" mass="52948">MASFSGFAIKSRGKKRSAPSDLDRDAAKRKAASLLGAPEEGPHGAQSSGTRPAGSAGEPSVIPKQADTFVPGQGDRRFNSERYLPERPEDEVDVEGGADAMAKKFCTEENKEKAEGAENKAAYGLEVRGRREGSAGEAPSPAPRLAPARRTGGASNEDDDFRNEVQRLPEALGADSERYVSMPVEEFGKAMMRGMGWQEGKGVGRNAKEDVKVVEFLSRPDRLGLGAQPKAPEAKKPNWINKPGEDGKRKTKVLMAAAGDASGRVRHTRHLDEEMVEYKGRGPREGKAMVVVAGKHEGLRCQVLEILPRKSGRSEYARVRLSASEKVVEVRTRELGEIREGAAPASKGKGKAPQSSSSSGKGRRGGKPWLHEGLRVRVVDKRLNGGRAYLKKAVVLDVTEPKKCDVLLDEGSKRLNGVEQSALETVVPKGKGTKLLVVRGGSRGRVCSLVQRSAAEGKATVQFLQDLSFGEMGLDDICEYTGQEEEDILLS</sequence>
<feature type="compositionally biased region" description="Basic and acidic residues" evidence="3">
    <location>
        <begin position="109"/>
        <end position="118"/>
    </location>
</feature>
<evidence type="ECO:0000256" key="2">
    <source>
        <dbReference type="ARBA" id="ARBA00023242"/>
    </source>
</evidence>
<name>A0AAX4PEL0_9CHLO</name>
<feature type="region of interest" description="Disordered" evidence="3">
    <location>
        <begin position="223"/>
        <end position="247"/>
    </location>
</feature>
<dbReference type="AlphaFoldDB" id="A0AAX4PEL0"/>
<feature type="compositionally biased region" description="Basic and acidic residues" evidence="3">
    <location>
        <begin position="74"/>
        <end position="87"/>
    </location>
</feature>
<dbReference type="Pfam" id="PF25088">
    <property type="entry name" value="GPKOW_C"/>
    <property type="match status" value="1"/>
</dbReference>
<feature type="domain" description="G-patch" evidence="4">
    <location>
        <begin position="184"/>
        <end position="230"/>
    </location>
</feature>
<dbReference type="Gene3D" id="2.30.30.140">
    <property type="match status" value="1"/>
</dbReference>
<feature type="region of interest" description="Disordered" evidence="3">
    <location>
        <begin position="109"/>
        <end position="177"/>
    </location>
</feature>
<evidence type="ECO:0000313" key="6">
    <source>
        <dbReference type="Proteomes" id="UP001472866"/>
    </source>
</evidence>
<dbReference type="InterPro" id="IPR026822">
    <property type="entry name" value="Spp2/MOS2_G-patch"/>
</dbReference>
<evidence type="ECO:0000256" key="3">
    <source>
        <dbReference type="SAM" id="MobiDB-lite"/>
    </source>
</evidence>
<gene>
    <name evidence="5" type="ORF">HKI87_10g63790</name>
</gene>
<dbReference type="EMBL" id="CP151510">
    <property type="protein sequence ID" value="WZN64822.1"/>
    <property type="molecule type" value="Genomic_DNA"/>
</dbReference>
<dbReference type="Proteomes" id="UP001472866">
    <property type="component" value="Chromosome 10"/>
</dbReference>
<dbReference type="PANTHER" id="PTHR15818">
    <property type="entry name" value="G PATCH AND KOW-CONTAINING"/>
    <property type="match status" value="1"/>
</dbReference>
<dbReference type="Pfam" id="PF12656">
    <property type="entry name" value="G-patch_2"/>
    <property type="match status" value="1"/>
</dbReference>
<dbReference type="GO" id="GO:0005681">
    <property type="term" value="C:spliceosomal complex"/>
    <property type="evidence" value="ECO:0007669"/>
    <property type="project" value="TreeGrafter"/>
</dbReference>
<keyword evidence="6" id="KW-1185">Reference proteome</keyword>